<dbReference type="Pfam" id="PF04138">
    <property type="entry name" value="GtrA_DPMS_TM"/>
    <property type="match status" value="1"/>
</dbReference>
<keyword evidence="5 6" id="KW-0472">Membrane</keyword>
<organism evidence="8 9">
    <name type="scientific">Paracidovorax wautersii</name>
    <dbReference type="NCBI Taxonomy" id="1177982"/>
    <lineage>
        <taxon>Bacteria</taxon>
        <taxon>Pseudomonadati</taxon>
        <taxon>Pseudomonadota</taxon>
        <taxon>Betaproteobacteria</taxon>
        <taxon>Burkholderiales</taxon>
        <taxon>Comamonadaceae</taxon>
        <taxon>Paracidovorax</taxon>
    </lineage>
</organism>
<dbReference type="AlphaFoldDB" id="A0A7V8JS87"/>
<gene>
    <name evidence="8" type="ORF">GAK30_00057</name>
</gene>
<keyword evidence="3 6" id="KW-0812">Transmembrane</keyword>
<evidence type="ECO:0000256" key="1">
    <source>
        <dbReference type="ARBA" id="ARBA00004141"/>
    </source>
</evidence>
<dbReference type="PANTHER" id="PTHR38459">
    <property type="entry name" value="PROPHAGE BACTOPRENOL-LINKED GLUCOSE TRANSLOCASE HOMOLOG"/>
    <property type="match status" value="1"/>
</dbReference>
<feature type="transmembrane region" description="Helical" evidence="6">
    <location>
        <begin position="73"/>
        <end position="91"/>
    </location>
</feature>
<evidence type="ECO:0000256" key="5">
    <source>
        <dbReference type="ARBA" id="ARBA00023136"/>
    </source>
</evidence>
<dbReference type="InterPro" id="IPR007267">
    <property type="entry name" value="GtrA_DPMS_TM"/>
</dbReference>
<evidence type="ECO:0000256" key="6">
    <source>
        <dbReference type="SAM" id="Phobius"/>
    </source>
</evidence>
<dbReference type="PANTHER" id="PTHR38459:SF1">
    <property type="entry name" value="PROPHAGE BACTOPRENOL-LINKED GLUCOSE TRANSLOCASE HOMOLOG"/>
    <property type="match status" value="1"/>
</dbReference>
<comment type="caution">
    <text evidence="8">The sequence shown here is derived from an EMBL/GenBank/DDBJ whole genome shotgun (WGS) entry which is preliminary data.</text>
</comment>
<evidence type="ECO:0000313" key="9">
    <source>
        <dbReference type="Proteomes" id="UP000461670"/>
    </source>
</evidence>
<keyword evidence="4 6" id="KW-1133">Transmembrane helix</keyword>
<evidence type="ECO:0000256" key="4">
    <source>
        <dbReference type="ARBA" id="ARBA00022989"/>
    </source>
</evidence>
<comment type="similarity">
    <text evidence="2">Belongs to the GtrA family.</text>
</comment>
<protein>
    <recommendedName>
        <fullName evidence="7">GtrA/DPMS transmembrane domain-containing protein</fullName>
    </recommendedName>
</protein>
<evidence type="ECO:0000259" key="7">
    <source>
        <dbReference type="Pfam" id="PF04138"/>
    </source>
</evidence>
<comment type="subcellular location">
    <subcellularLocation>
        <location evidence="1">Membrane</location>
        <topology evidence="1">Multi-pass membrane protein</topology>
    </subcellularLocation>
</comment>
<dbReference type="GO" id="GO:0005886">
    <property type="term" value="C:plasma membrane"/>
    <property type="evidence" value="ECO:0007669"/>
    <property type="project" value="TreeGrafter"/>
</dbReference>
<feature type="domain" description="GtrA/DPMS transmembrane" evidence="7">
    <location>
        <begin position="9"/>
        <end position="123"/>
    </location>
</feature>
<evidence type="ECO:0000256" key="2">
    <source>
        <dbReference type="ARBA" id="ARBA00009399"/>
    </source>
</evidence>
<name>A0A7V8JS87_9BURK</name>
<evidence type="ECO:0000256" key="3">
    <source>
        <dbReference type="ARBA" id="ARBA00022692"/>
    </source>
</evidence>
<sequence>MTVPRSVWRFLLVGGTAAAVHEAVVLALVEAGWLLPWQANLPAVALAWCVSYTGHRSLTFASSRPHREALPRFLGVSLLGFALNQALYVALLRWTPLHYAVALFITLAAVAVLTYVLARVWAFAHPADGNGVRP</sequence>
<evidence type="ECO:0000313" key="8">
    <source>
        <dbReference type="EMBL" id="KAF1024039.1"/>
    </source>
</evidence>
<proteinExistence type="inferred from homology"/>
<reference evidence="9" key="1">
    <citation type="journal article" date="2020" name="MBio">
        <title>Horizontal gene transfer to a defensive symbiont with a reduced genome amongst a multipartite beetle microbiome.</title>
        <authorList>
            <person name="Waterworth S.C."/>
            <person name="Florez L.V."/>
            <person name="Rees E.R."/>
            <person name="Hertweck C."/>
            <person name="Kaltenpoth M."/>
            <person name="Kwan J.C."/>
        </authorList>
    </citation>
    <scope>NUCLEOTIDE SEQUENCE [LARGE SCALE GENOMIC DNA]</scope>
</reference>
<accession>A0A7V8JS87</accession>
<dbReference type="InterPro" id="IPR051401">
    <property type="entry name" value="GtrA_CellWall_Glycosyl"/>
</dbReference>
<dbReference type="EMBL" id="WNDQ01000001">
    <property type="protein sequence ID" value="KAF1024039.1"/>
    <property type="molecule type" value="Genomic_DNA"/>
</dbReference>
<dbReference type="Proteomes" id="UP000461670">
    <property type="component" value="Unassembled WGS sequence"/>
</dbReference>
<feature type="transmembrane region" description="Helical" evidence="6">
    <location>
        <begin position="97"/>
        <end position="118"/>
    </location>
</feature>
<dbReference type="GO" id="GO:0000271">
    <property type="term" value="P:polysaccharide biosynthetic process"/>
    <property type="evidence" value="ECO:0007669"/>
    <property type="project" value="InterPro"/>
</dbReference>